<keyword evidence="8" id="KW-0175">Coiled coil</keyword>
<dbReference type="SMART" id="SM00388">
    <property type="entry name" value="HisKA"/>
    <property type="match status" value="1"/>
</dbReference>
<evidence type="ECO:0000256" key="1">
    <source>
        <dbReference type="ARBA" id="ARBA00000085"/>
    </source>
</evidence>
<evidence type="ECO:0000256" key="3">
    <source>
        <dbReference type="ARBA" id="ARBA00012438"/>
    </source>
</evidence>
<evidence type="ECO:0000313" key="11">
    <source>
        <dbReference type="Proteomes" id="UP001501444"/>
    </source>
</evidence>
<comment type="catalytic activity">
    <reaction evidence="1">
        <text>ATP + protein L-histidine = ADP + protein N-phospho-L-histidine.</text>
        <dbReference type="EC" id="2.7.13.3"/>
    </reaction>
</comment>
<dbReference type="CDD" id="cd00082">
    <property type="entry name" value="HisKA"/>
    <property type="match status" value="1"/>
</dbReference>
<dbReference type="InterPro" id="IPR003661">
    <property type="entry name" value="HisK_dim/P_dom"/>
</dbReference>
<dbReference type="InterPro" id="IPR036890">
    <property type="entry name" value="HATPase_C_sf"/>
</dbReference>
<evidence type="ECO:0000256" key="6">
    <source>
        <dbReference type="ARBA" id="ARBA00022777"/>
    </source>
</evidence>
<organism evidence="10 11">
    <name type="scientific">Dactylosporangium salmoneum</name>
    <dbReference type="NCBI Taxonomy" id="53361"/>
    <lineage>
        <taxon>Bacteria</taxon>
        <taxon>Bacillati</taxon>
        <taxon>Actinomycetota</taxon>
        <taxon>Actinomycetes</taxon>
        <taxon>Micromonosporales</taxon>
        <taxon>Micromonosporaceae</taxon>
        <taxon>Dactylosporangium</taxon>
    </lineage>
</organism>
<reference evidence="10 11" key="1">
    <citation type="journal article" date="2019" name="Int. J. Syst. Evol. Microbiol.">
        <title>The Global Catalogue of Microorganisms (GCM) 10K type strain sequencing project: providing services to taxonomists for standard genome sequencing and annotation.</title>
        <authorList>
            <consortium name="The Broad Institute Genomics Platform"/>
            <consortium name="The Broad Institute Genome Sequencing Center for Infectious Disease"/>
            <person name="Wu L."/>
            <person name="Ma J."/>
        </authorList>
    </citation>
    <scope>NUCLEOTIDE SEQUENCE [LARGE SCALE GENOMIC DNA]</scope>
    <source>
        <strain evidence="10 11">JCM 3272</strain>
    </source>
</reference>
<dbReference type="SUPFAM" id="SSF47384">
    <property type="entry name" value="Homodimeric domain of signal transducing histidine kinase"/>
    <property type="match status" value="1"/>
</dbReference>
<keyword evidence="11" id="KW-1185">Reference proteome</keyword>
<gene>
    <name evidence="10" type="ORF">GCM10010170_019260</name>
</gene>
<dbReference type="SUPFAM" id="SSF55874">
    <property type="entry name" value="ATPase domain of HSP90 chaperone/DNA topoisomerase II/histidine kinase"/>
    <property type="match status" value="1"/>
</dbReference>
<dbReference type="Gene3D" id="1.10.287.130">
    <property type="match status" value="1"/>
</dbReference>
<dbReference type="EC" id="2.7.13.3" evidence="3"/>
<dbReference type="PRINTS" id="PR00344">
    <property type="entry name" value="BCTRLSENSOR"/>
</dbReference>
<evidence type="ECO:0000256" key="2">
    <source>
        <dbReference type="ARBA" id="ARBA00004236"/>
    </source>
</evidence>
<keyword evidence="6 10" id="KW-0418">Kinase</keyword>
<dbReference type="GO" id="GO:0016301">
    <property type="term" value="F:kinase activity"/>
    <property type="evidence" value="ECO:0007669"/>
    <property type="project" value="UniProtKB-KW"/>
</dbReference>
<feature type="domain" description="Histidine kinase" evidence="9">
    <location>
        <begin position="183"/>
        <end position="394"/>
    </location>
</feature>
<dbReference type="InterPro" id="IPR050736">
    <property type="entry name" value="Sensor_HK_Regulatory"/>
</dbReference>
<dbReference type="InterPro" id="IPR029016">
    <property type="entry name" value="GAF-like_dom_sf"/>
</dbReference>
<keyword evidence="4" id="KW-0597">Phosphoprotein</keyword>
<dbReference type="Proteomes" id="UP001501444">
    <property type="component" value="Unassembled WGS sequence"/>
</dbReference>
<evidence type="ECO:0000256" key="4">
    <source>
        <dbReference type="ARBA" id="ARBA00022553"/>
    </source>
</evidence>
<protein>
    <recommendedName>
        <fullName evidence="3">histidine kinase</fullName>
        <ecNumber evidence="3">2.7.13.3</ecNumber>
    </recommendedName>
</protein>
<evidence type="ECO:0000313" key="10">
    <source>
        <dbReference type="EMBL" id="GAA2337909.1"/>
    </source>
</evidence>
<dbReference type="CDD" id="cd00075">
    <property type="entry name" value="HATPase"/>
    <property type="match status" value="1"/>
</dbReference>
<evidence type="ECO:0000256" key="7">
    <source>
        <dbReference type="ARBA" id="ARBA00023012"/>
    </source>
</evidence>
<dbReference type="SUPFAM" id="SSF55781">
    <property type="entry name" value="GAF domain-like"/>
    <property type="match status" value="1"/>
</dbReference>
<proteinExistence type="predicted"/>
<dbReference type="InterPro" id="IPR036097">
    <property type="entry name" value="HisK_dim/P_sf"/>
</dbReference>
<dbReference type="InterPro" id="IPR003594">
    <property type="entry name" value="HATPase_dom"/>
</dbReference>
<dbReference type="Pfam" id="PF00512">
    <property type="entry name" value="HisKA"/>
    <property type="match status" value="1"/>
</dbReference>
<keyword evidence="5" id="KW-0808">Transferase</keyword>
<dbReference type="Gene3D" id="3.30.565.10">
    <property type="entry name" value="Histidine kinase-like ATPase, C-terminal domain"/>
    <property type="match status" value="1"/>
</dbReference>
<sequence>MSGVDEEARLAALHSYGVLDGPRPPELDDLTRLAASIFDTPMSAVSLVDRERQWFAGKTGLADDESPRDLSFCAETIPTRAQLVVPDARADAHFSSYANVTGEPHIRFYAGSPLIDGDGHVLGAMCVIDDRPGDLGDRQREALQTLSRQATGHLSLVRSRLQMAELGQELARATQREEDLIATISHELRTPVTAIQGYLELLADDERLAEHSRLVEPIYRNGQRLVGMVEHLLSGTRPAGAPLLLHRSAVELHLVLTAAVQGCRAVAEPRGVEVVVEPPTQASVVSVDAARLTQAVQQLVRNAVLFTPPGGTVTVRVLYAPVPTIEVADTGVGIAADELPYVFQRFFRGRHARREAVPGVGLGLHIAQEAVAAHGGRVTLSSTGAGTTARITLP</sequence>
<name>A0ABN3FV37_9ACTN</name>
<dbReference type="InterPro" id="IPR003018">
    <property type="entry name" value="GAF"/>
</dbReference>
<dbReference type="InterPro" id="IPR005467">
    <property type="entry name" value="His_kinase_dom"/>
</dbReference>
<accession>A0ABN3FV37</accession>
<dbReference type="EMBL" id="BAAARV010000017">
    <property type="protein sequence ID" value="GAA2337909.1"/>
    <property type="molecule type" value="Genomic_DNA"/>
</dbReference>
<dbReference type="SMART" id="SM00387">
    <property type="entry name" value="HATPase_c"/>
    <property type="match status" value="1"/>
</dbReference>
<feature type="coiled-coil region" evidence="8">
    <location>
        <begin position="156"/>
        <end position="183"/>
    </location>
</feature>
<dbReference type="Gene3D" id="3.30.450.40">
    <property type="match status" value="1"/>
</dbReference>
<keyword evidence="7" id="KW-0902">Two-component regulatory system</keyword>
<dbReference type="SMART" id="SM00065">
    <property type="entry name" value="GAF"/>
    <property type="match status" value="1"/>
</dbReference>
<evidence type="ECO:0000259" key="9">
    <source>
        <dbReference type="PROSITE" id="PS50109"/>
    </source>
</evidence>
<dbReference type="Pfam" id="PF01590">
    <property type="entry name" value="GAF"/>
    <property type="match status" value="1"/>
</dbReference>
<evidence type="ECO:0000256" key="5">
    <source>
        <dbReference type="ARBA" id="ARBA00022679"/>
    </source>
</evidence>
<evidence type="ECO:0000256" key="8">
    <source>
        <dbReference type="SAM" id="Coils"/>
    </source>
</evidence>
<comment type="caution">
    <text evidence="10">The sequence shown here is derived from an EMBL/GenBank/DDBJ whole genome shotgun (WGS) entry which is preliminary data.</text>
</comment>
<dbReference type="PROSITE" id="PS50109">
    <property type="entry name" value="HIS_KIN"/>
    <property type="match status" value="1"/>
</dbReference>
<dbReference type="InterPro" id="IPR004358">
    <property type="entry name" value="Sig_transdc_His_kin-like_C"/>
</dbReference>
<dbReference type="RefSeq" id="WP_344611930.1">
    <property type="nucleotide sequence ID" value="NZ_BAAARV010000017.1"/>
</dbReference>
<dbReference type="PANTHER" id="PTHR43711">
    <property type="entry name" value="TWO-COMPONENT HISTIDINE KINASE"/>
    <property type="match status" value="1"/>
</dbReference>
<dbReference type="PANTHER" id="PTHR43711:SF1">
    <property type="entry name" value="HISTIDINE KINASE 1"/>
    <property type="match status" value="1"/>
</dbReference>
<dbReference type="Pfam" id="PF02518">
    <property type="entry name" value="HATPase_c"/>
    <property type="match status" value="1"/>
</dbReference>
<comment type="subcellular location">
    <subcellularLocation>
        <location evidence="2">Cell membrane</location>
    </subcellularLocation>
</comment>